<dbReference type="PROSITE" id="PS51464">
    <property type="entry name" value="SIS"/>
    <property type="match status" value="1"/>
</dbReference>
<proteinExistence type="predicted"/>
<dbReference type="AlphaFoldDB" id="F4GJS5"/>
<dbReference type="SUPFAM" id="SSF53697">
    <property type="entry name" value="SIS domain"/>
    <property type="match status" value="1"/>
</dbReference>
<reference evidence="3" key="1">
    <citation type="submission" date="2011-04" db="EMBL/GenBank/DDBJ databases">
        <title>The complete genome of Spirochaeta coccoides DSM 17374.</title>
        <authorList>
            <person name="Lucas S."/>
            <person name="Copeland A."/>
            <person name="Lapidus A."/>
            <person name="Bruce D."/>
            <person name="Goodwin L."/>
            <person name="Pitluck S."/>
            <person name="Peters L."/>
            <person name="Kyrpides N."/>
            <person name="Mavromatis K."/>
            <person name="Pagani I."/>
            <person name="Ivanova N."/>
            <person name="Ovchinnikova G."/>
            <person name="Lu M."/>
            <person name="Detter J.C."/>
            <person name="Tapia R."/>
            <person name="Han C."/>
            <person name="Land M."/>
            <person name="Hauser L."/>
            <person name="Markowitz V."/>
            <person name="Cheng J.-F."/>
            <person name="Hugenholtz P."/>
            <person name="Woyke T."/>
            <person name="Wu D."/>
            <person name="Spring S."/>
            <person name="Schroeder M."/>
            <person name="Brambilla E."/>
            <person name="Klenk H.-P."/>
            <person name="Eisen J.A."/>
        </authorList>
    </citation>
    <scope>NUCLEOTIDE SEQUENCE [LARGE SCALE GENOMIC DNA]</scope>
    <source>
        <strain evidence="3">ATCC BAA-1237 / DSM 17374 / SPN1</strain>
    </source>
</reference>
<dbReference type="Pfam" id="PF01380">
    <property type="entry name" value="SIS"/>
    <property type="match status" value="1"/>
</dbReference>
<evidence type="ECO:0000259" key="1">
    <source>
        <dbReference type="PROSITE" id="PS51464"/>
    </source>
</evidence>
<dbReference type="Pfam" id="PF13580">
    <property type="entry name" value="SIS_2"/>
    <property type="match status" value="1"/>
</dbReference>
<dbReference type="KEGG" id="scc:Spico_1623"/>
<sequence length="214" mass="23433">MDDVKFLMDDFFVRHVNLAHLRLQISEASNALSDCFTHAGKLLVCGNGGSAADSGHIVGELMKGFFKKRPLPESWKKRFTEQFSDTGKKLADTLQMPLPAIALGSQLPLASAFSNDVNANMEYAQEAFAYAQEGDILLGISTSGNSENICHAVRAAKVKKARTICLTGRGGGQLAGLCDISIISPEQETYRIQEDHLAIYHLLCRAVELHFFTK</sequence>
<evidence type="ECO:0000313" key="2">
    <source>
        <dbReference type="EMBL" id="AEC02822.1"/>
    </source>
</evidence>
<dbReference type="GO" id="GO:1901135">
    <property type="term" value="P:carbohydrate derivative metabolic process"/>
    <property type="evidence" value="ECO:0007669"/>
    <property type="project" value="InterPro"/>
</dbReference>
<dbReference type="CDD" id="cd05006">
    <property type="entry name" value="SIS_GmhA"/>
    <property type="match status" value="1"/>
</dbReference>
<dbReference type="Gene3D" id="3.40.50.10490">
    <property type="entry name" value="Glucose-6-phosphate isomerase like protein, domain 1"/>
    <property type="match status" value="1"/>
</dbReference>
<dbReference type="STRING" id="760011.Spico_1623"/>
<accession>F4GJS5</accession>
<dbReference type="HOGENOM" id="CLU_080999_2_0_12"/>
<dbReference type="EMBL" id="CP002659">
    <property type="protein sequence ID" value="AEC02822.1"/>
    <property type="molecule type" value="Genomic_DNA"/>
</dbReference>
<gene>
    <name evidence="2" type="ordered locus">Spico_1623</name>
</gene>
<organism evidence="2 3">
    <name type="scientific">Parasphaerochaeta coccoides (strain ATCC BAA-1237 / DSM 17374 / SPN1)</name>
    <name type="common">Sphaerochaeta coccoides</name>
    <dbReference type="NCBI Taxonomy" id="760011"/>
    <lineage>
        <taxon>Bacteria</taxon>
        <taxon>Pseudomonadati</taxon>
        <taxon>Spirochaetota</taxon>
        <taxon>Spirochaetia</taxon>
        <taxon>Spirochaetales</taxon>
        <taxon>Sphaerochaetaceae</taxon>
        <taxon>Parasphaerochaeta</taxon>
    </lineage>
</organism>
<keyword evidence="3" id="KW-1185">Reference proteome</keyword>
<reference evidence="2 3" key="2">
    <citation type="journal article" date="2012" name="Stand. Genomic Sci.">
        <title>Complete genome sequence of the termite hindgut bacterium Spirochaeta coccoides type strain (SPN1(T)), reclassification in the genus Sphaerochaeta as Sphaerochaeta coccoides comb. nov. and emendations of the family Spirochaetaceae and the genus Sphaerochaeta.</title>
        <authorList>
            <person name="Abt B."/>
            <person name="Han C."/>
            <person name="Scheuner C."/>
            <person name="Lu M."/>
            <person name="Lapidus A."/>
            <person name="Nolan M."/>
            <person name="Lucas S."/>
            <person name="Hammon N."/>
            <person name="Deshpande S."/>
            <person name="Cheng J.F."/>
            <person name="Tapia R."/>
            <person name="Goodwin L.A."/>
            <person name="Pitluck S."/>
            <person name="Liolios K."/>
            <person name="Pagani I."/>
            <person name="Ivanova N."/>
            <person name="Mavromatis K."/>
            <person name="Mikhailova N."/>
            <person name="Huntemann M."/>
            <person name="Pati A."/>
            <person name="Chen A."/>
            <person name="Palaniappan K."/>
            <person name="Land M."/>
            <person name="Hauser L."/>
            <person name="Brambilla E.M."/>
            <person name="Rohde M."/>
            <person name="Spring S."/>
            <person name="Gronow S."/>
            <person name="Goker M."/>
            <person name="Woyke T."/>
            <person name="Bristow J."/>
            <person name="Eisen J.A."/>
            <person name="Markowitz V."/>
            <person name="Hugenholtz P."/>
            <person name="Kyrpides N.C."/>
            <person name="Klenk H.P."/>
            <person name="Detter J.C."/>
        </authorList>
    </citation>
    <scope>NUCLEOTIDE SEQUENCE [LARGE SCALE GENOMIC DNA]</scope>
    <source>
        <strain evidence="3">ATCC BAA-1237 / DSM 17374 / SPN1</strain>
    </source>
</reference>
<dbReference type="RefSeq" id="WP_013740216.1">
    <property type="nucleotide sequence ID" value="NC_015436.1"/>
</dbReference>
<dbReference type="Proteomes" id="UP000007939">
    <property type="component" value="Chromosome"/>
</dbReference>
<name>F4GJS5_PARC1</name>
<dbReference type="InterPro" id="IPR001347">
    <property type="entry name" value="SIS_dom"/>
</dbReference>
<dbReference type="eggNOG" id="COG0279">
    <property type="taxonomic scope" value="Bacteria"/>
</dbReference>
<dbReference type="InterPro" id="IPR035461">
    <property type="entry name" value="GmhA/DiaA"/>
</dbReference>
<feature type="domain" description="SIS" evidence="1">
    <location>
        <begin position="32"/>
        <end position="213"/>
    </location>
</feature>
<protein>
    <submittedName>
        <fullName evidence="2">Sugar isomerase (SIS)</fullName>
    </submittedName>
</protein>
<dbReference type="InterPro" id="IPR050099">
    <property type="entry name" value="SIS_GmhA/DiaA_subfam"/>
</dbReference>
<dbReference type="InterPro" id="IPR046348">
    <property type="entry name" value="SIS_dom_sf"/>
</dbReference>
<dbReference type="PANTHER" id="PTHR30390">
    <property type="entry name" value="SEDOHEPTULOSE 7-PHOSPHATE ISOMERASE / DNAA INITIATOR-ASSOCIATING FACTOR FOR REPLICATION INITIATION"/>
    <property type="match status" value="1"/>
</dbReference>
<dbReference type="GO" id="GO:0016853">
    <property type="term" value="F:isomerase activity"/>
    <property type="evidence" value="ECO:0007669"/>
    <property type="project" value="UniProtKB-KW"/>
</dbReference>
<dbReference type="GO" id="GO:0097367">
    <property type="term" value="F:carbohydrate derivative binding"/>
    <property type="evidence" value="ECO:0007669"/>
    <property type="project" value="InterPro"/>
</dbReference>
<evidence type="ECO:0000313" key="3">
    <source>
        <dbReference type="Proteomes" id="UP000007939"/>
    </source>
</evidence>
<keyword evidence="2" id="KW-0413">Isomerase</keyword>